<dbReference type="EMBL" id="CP027433">
    <property type="protein sequence ID" value="AVL98918.1"/>
    <property type="molecule type" value="Genomic_DNA"/>
</dbReference>
<name>A0A2S0KB88_9ACTN</name>
<dbReference type="Proteomes" id="UP000239814">
    <property type="component" value="Chromosome"/>
</dbReference>
<protein>
    <submittedName>
        <fullName evidence="2">Uncharacterized protein</fullName>
    </submittedName>
</protein>
<evidence type="ECO:0000313" key="2">
    <source>
        <dbReference type="EMBL" id="AVL98918.1"/>
    </source>
</evidence>
<reference evidence="2 3" key="1">
    <citation type="submission" date="2018-03" db="EMBL/GenBank/DDBJ databases">
        <title>Characteristics and genome of n-alkane degrading marine bacteria Gordonia iterans isolated from crude oil contaminated in Tae-an, South Korea.</title>
        <authorList>
            <person name="Lee S.-S."/>
            <person name="Kim H."/>
        </authorList>
    </citation>
    <scope>NUCLEOTIDE SEQUENCE [LARGE SCALE GENOMIC DNA]</scope>
    <source>
        <strain evidence="2 3">Co17</strain>
    </source>
</reference>
<proteinExistence type="predicted"/>
<feature type="compositionally biased region" description="Pro residues" evidence="1">
    <location>
        <begin position="38"/>
        <end position="47"/>
    </location>
</feature>
<accession>A0A2S0KB88</accession>
<keyword evidence="3" id="KW-1185">Reference proteome</keyword>
<dbReference type="AlphaFoldDB" id="A0A2S0KB88"/>
<sequence length="104" mass="11333">MTAATVCAICSAVYPAHDIHTCTYENPHQEGNTNMQYPPAPYAPTYPTPAGLKMPDDPEPDSGQDIRLTCLRLAVETGMPEHLIATRAAEWADFVLGTTTKKEN</sequence>
<feature type="region of interest" description="Disordered" evidence="1">
    <location>
        <begin position="32"/>
        <end position="64"/>
    </location>
</feature>
<gene>
    <name evidence="2" type="ORF">C6V83_00100</name>
</gene>
<organism evidence="2 3">
    <name type="scientific">Gordonia iterans</name>
    <dbReference type="NCBI Taxonomy" id="1004901"/>
    <lineage>
        <taxon>Bacteria</taxon>
        <taxon>Bacillati</taxon>
        <taxon>Actinomycetota</taxon>
        <taxon>Actinomycetes</taxon>
        <taxon>Mycobacteriales</taxon>
        <taxon>Gordoniaceae</taxon>
        <taxon>Gordonia</taxon>
    </lineage>
</organism>
<evidence type="ECO:0000256" key="1">
    <source>
        <dbReference type="SAM" id="MobiDB-lite"/>
    </source>
</evidence>
<dbReference type="KEGG" id="git:C6V83_00100"/>
<dbReference type="RefSeq" id="WP_105940667.1">
    <property type="nucleotide sequence ID" value="NZ_CP027433.1"/>
</dbReference>
<evidence type="ECO:0000313" key="3">
    <source>
        <dbReference type="Proteomes" id="UP000239814"/>
    </source>
</evidence>